<dbReference type="PIRSF" id="PIRSF001415">
    <property type="entry name" value="Porphbilin_synth"/>
    <property type="match status" value="1"/>
</dbReference>
<dbReference type="InterPro" id="IPR001731">
    <property type="entry name" value="ALAD"/>
</dbReference>
<evidence type="ECO:0000256" key="5">
    <source>
        <dbReference type="ARBA" id="ARBA00020771"/>
    </source>
</evidence>
<keyword evidence="6" id="KW-0350">Heme biosynthesis</keyword>
<reference evidence="14" key="1">
    <citation type="journal article" date="2019" name="Int. J. Syst. Evol. Microbiol.">
        <title>The Global Catalogue of Microorganisms (GCM) 10K type strain sequencing project: providing services to taxonomists for standard genome sequencing and annotation.</title>
        <authorList>
            <consortium name="The Broad Institute Genomics Platform"/>
            <consortium name="The Broad Institute Genome Sequencing Center for Infectious Disease"/>
            <person name="Wu L."/>
            <person name="Ma J."/>
        </authorList>
    </citation>
    <scope>NUCLEOTIDE SEQUENCE [LARGE SCALE GENOMIC DNA]</scope>
    <source>
        <strain evidence="14">JCM 4565</strain>
    </source>
</reference>
<evidence type="ECO:0000256" key="6">
    <source>
        <dbReference type="ARBA" id="ARBA00023133"/>
    </source>
</evidence>
<evidence type="ECO:0000256" key="3">
    <source>
        <dbReference type="ARBA" id="ARBA00011823"/>
    </source>
</evidence>
<evidence type="ECO:0000256" key="7">
    <source>
        <dbReference type="ARBA" id="ARBA00023239"/>
    </source>
</evidence>
<dbReference type="PRINTS" id="PR00144">
    <property type="entry name" value="DALDHYDRTASE"/>
</dbReference>
<keyword evidence="14" id="KW-1185">Reference proteome</keyword>
<evidence type="ECO:0000256" key="10">
    <source>
        <dbReference type="ARBA" id="ARBA00032837"/>
    </source>
</evidence>
<evidence type="ECO:0000256" key="12">
    <source>
        <dbReference type="RuleBase" id="RU004161"/>
    </source>
</evidence>
<dbReference type="Gene3D" id="3.20.20.70">
    <property type="entry name" value="Aldolase class I"/>
    <property type="match status" value="1"/>
</dbReference>
<keyword evidence="7" id="KW-0456">Lyase</keyword>
<organism evidence="13 14">
    <name type="scientific">Streptomyces blastmyceticus</name>
    <dbReference type="NCBI Taxonomy" id="68180"/>
    <lineage>
        <taxon>Bacteria</taxon>
        <taxon>Bacillati</taxon>
        <taxon>Actinomycetota</taxon>
        <taxon>Actinomycetes</taxon>
        <taxon>Kitasatosporales</taxon>
        <taxon>Streptomycetaceae</taxon>
        <taxon>Streptomyces</taxon>
    </lineage>
</organism>
<dbReference type="PANTHER" id="PTHR11458:SF0">
    <property type="entry name" value="DELTA-AMINOLEVULINIC ACID DEHYDRATASE"/>
    <property type="match status" value="1"/>
</dbReference>
<evidence type="ECO:0000256" key="9">
    <source>
        <dbReference type="ARBA" id="ARBA00025628"/>
    </source>
</evidence>
<comment type="function">
    <text evidence="9">Catalyzes an early step in the biosynthesis of tetrapyrroles. Binds two molecules of 5-aminolevulinate per subunit, each at a distinct site, and catalyzes their condensation to form porphobilinogen.</text>
</comment>
<evidence type="ECO:0000256" key="11">
    <source>
        <dbReference type="ARBA" id="ARBA00047651"/>
    </source>
</evidence>
<protein>
    <recommendedName>
        <fullName evidence="5">Delta-aminolevulinic acid dehydratase</fullName>
        <ecNumber evidence="4">4.2.1.24</ecNumber>
    </recommendedName>
    <alternativeName>
        <fullName evidence="10">Porphobilinogen synthase</fullName>
    </alternativeName>
</protein>
<comment type="similarity">
    <text evidence="2 12">Belongs to the ALAD family.</text>
</comment>
<evidence type="ECO:0000256" key="8">
    <source>
        <dbReference type="ARBA" id="ARBA00023244"/>
    </source>
</evidence>
<dbReference type="EC" id="4.2.1.24" evidence="4"/>
<sequence length="306" mass="32211">MPVHRPAVKRFLDGPLLAPPDLSMVLLVREDDDTTAGPMPTVAVGEIPHLVKELSNVGIRSVKVFAGSRLRDSRASQGASPHGLMMRAIRAAKEADEQIAVMTETCLCAHTDTGECYLGGVAGVIDMAATAEAMALQAVAQAEAGADIVGPAAMMPGTTSAVRAALDDSGHKDVAIMPHLILDSVLYEGYRTAMGAAPASGTRAFQIPAGQSDTAVQAGVGFLDEGADMLLLEPAAFTVDTLLRIKAQRPMPLMPFSVSGEYLRLTRETDDGRDVDPLVELFTMLKRSGADRIITYAALDVARSLG</sequence>
<dbReference type="SMART" id="SM01004">
    <property type="entry name" value="ALAD"/>
    <property type="match status" value="1"/>
</dbReference>
<accession>A0ABP3HU74</accession>
<name>A0ABP3HU74_9ACTN</name>
<comment type="caution">
    <text evidence="13">The sequence shown here is derived from an EMBL/GenBank/DDBJ whole genome shotgun (WGS) entry which is preliminary data.</text>
</comment>
<gene>
    <name evidence="13" type="primary">hemB_3</name>
    <name evidence="13" type="ORF">GCM10010319_68030</name>
</gene>
<comment type="pathway">
    <text evidence="1">Porphyrin-containing compound metabolism; protoporphyrin-IX biosynthesis; coproporphyrinogen-III from 5-aminolevulinate: step 1/4.</text>
</comment>
<dbReference type="EMBL" id="BAAABW010000040">
    <property type="protein sequence ID" value="GAA0379885.1"/>
    <property type="molecule type" value="Genomic_DNA"/>
</dbReference>
<evidence type="ECO:0000313" key="13">
    <source>
        <dbReference type="EMBL" id="GAA0379885.1"/>
    </source>
</evidence>
<evidence type="ECO:0000256" key="2">
    <source>
        <dbReference type="ARBA" id="ARBA00008055"/>
    </source>
</evidence>
<dbReference type="SUPFAM" id="SSF51569">
    <property type="entry name" value="Aldolase"/>
    <property type="match status" value="1"/>
</dbReference>
<evidence type="ECO:0000256" key="4">
    <source>
        <dbReference type="ARBA" id="ARBA00012053"/>
    </source>
</evidence>
<comment type="catalytic activity">
    <reaction evidence="11">
        <text>2 5-aminolevulinate = porphobilinogen + 2 H2O + H(+)</text>
        <dbReference type="Rhea" id="RHEA:24064"/>
        <dbReference type="ChEBI" id="CHEBI:15377"/>
        <dbReference type="ChEBI" id="CHEBI:15378"/>
        <dbReference type="ChEBI" id="CHEBI:58126"/>
        <dbReference type="ChEBI" id="CHEBI:356416"/>
        <dbReference type="EC" id="4.2.1.24"/>
    </reaction>
</comment>
<comment type="subunit">
    <text evidence="3">Homooctamer.</text>
</comment>
<dbReference type="InterPro" id="IPR013785">
    <property type="entry name" value="Aldolase_TIM"/>
</dbReference>
<dbReference type="RefSeq" id="WP_344124129.1">
    <property type="nucleotide sequence ID" value="NZ_BAAABW010000040.1"/>
</dbReference>
<dbReference type="PANTHER" id="PTHR11458">
    <property type="entry name" value="DELTA-AMINOLEVULINIC ACID DEHYDRATASE"/>
    <property type="match status" value="1"/>
</dbReference>
<evidence type="ECO:0000313" key="14">
    <source>
        <dbReference type="Proteomes" id="UP001500063"/>
    </source>
</evidence>
<dbReference type="Proteomes" id="UP001500063">
    <property type="component" value="Unassembled WGS sequence"/>
</dbReference>
<evidence type="ECO:0000256" key="1">
    <source>
        <dbReference type="ARBA" id="ARBA00004694"/>
    </source>
</evidence>
<dbReference type="Pfam" id="PF00490">
    <property type="entry name" value="ALAD"/>
    <property type="match status" value="1"/>
</dbReference>
<proteinExistence type="inferred from homology"/>
<keyword evidence="8" id="KW-0627">Porphyrin biosynthesis</keyword>